<gene>
    <name evidence="1" type="ORF">MEDL_16793</name>
</gene>
<comment type="caution">
    <text evidence="1">The sequence shown here is derived from an EMBL/GenBank/DDBJ whole genome shotgun (WGS) entry which is preliminary data.</text>
</comment>
<evidence type="ECO:0000313" key="2">
    <source>
        <dbReference type="Proteomes" id="UP000683360"/>
    </source>
</evidence>
<accession>A0A8S3RAM9</accession>
<organism evidence="1 2">
    <name type="scientific">Mytilus edulis</name>
    <name type="common">Blue mussel</name>
    <dbReference type="NCBI Taxonomy" id="6550"/>
    <lineage>
        <taxon>Eukaryota</taxon>
        <taxon>Metazoa</taxon>
        <taxon>Spiralia</taxon>
        <taxon>Lophotrochozoa</taxon>
        <taxon>Mollusca</taxon>
        <taxon>Bivalvia</taxon>
        <taxon>Autobranchia</taxon>
        <taxon>Pteriomorphia</taxon>
        <taxon>Mytilida</taxon>
        <taxon>Mytiloidea</taxon>
        <taxon>Mytilidae</taxon>
        <taxon>Mytilinae</taxon>
        <taxon>Mytilus</taxon>
    </lineage>
</organism>
<proteinExistence type="predicted"/>
<dbReference type="Proteomes" id="UP000683360">
    <property type="component" value="Unassembled WGS sequence"/>
</dbReference>
<name>A0A8S3RAM9_MYTED</name>
<dbReference type="EMBL" id="CAJPWZ010000882">
    <property type="protein sequence ID" value="CAG2202207.1"/>
    <property type="molecule type" value="Genomic_DNA"/>
</dbReference>
<reference evidence="1" key="1">
    <citation type="submission" date="2021-03" db="EMBL/GenBank/DDBJ databases">
        <authorList>
            <person name="Bekaert M."/>
        </authorList>
    </citation>
    <scope>NUCLEOTIDE SEQUENCE</scope>
</reference>
<keyword evidence="2" id="KW-1185">Reference proteome</keyword>
<protein>
    <submittedName>
        <fullName evidence="1">Uncharacterized protein</fullName>
    </submittedName>
</protein>
<sequence>MASTVSGSTAFTFQADPDTGTFKRRFGDVSNFFFDSENGKVLGKTFQQWFTTTDEHGITSFRIYFSDVDDKTVKEINVETKVVKRLADKQKFSIDDAISRLADIDDFLCLCDIEIKTMTSEKHALQGPDGANSMQTKHDISQLITALKSLRDVVNETEPLFQAKFSLKIKYIHNHC</sequence>
<evidence type="ECO:0000313" key="1">
    <source>
        <dbReference type="EMBL" id="CAG2202207.1"/>
    </source>
</evidence>
<dbReference type="AlphaFoldDB" id="A0A8S3RAM9"/>